<evidence type="ECO:0000256" key="5">
    <source>
        <dbReference type="ARBA" id="ARBA00022692"/>
    </source>
</evidence>
<dbReference type="GO" id="GO:0016020">
    <property type="term" value="C:membrane"/>
    <property type="evidence" value="ECO:0007669"/>
    <property type="project" value="UniProtKB-SubCell"/>
</dbReference>
<evidence type="ECO:0000313" key="15">
    <source>
        <dbReference type="EMBL" id="EEH57374.1"/>
    </source>
</evidence>
<dbReference type="PANTHER" id="PTHR39188">
    <property type="entry name" value="MEMBRANE-ASSOCIATED ZINC METALLOPROTEASE M50B"/>
    <property type="match status" value="1"/>
</dbReference>
<keyword evidence="9 13" id="KW-1133">Transmembrane helix</keyword>
<evidence type="ECO:0000256" key="13">
    <source>
        <dbReference type="SAM" id="Phobius"/>
    </source>
</evidence>
<evidence type="ECO:0000256" key="6">
    <source>
        <dbReference type="ARBA" id="ARBA00022723"/>
    </source>
</evidence>
<keyword evidence="8" id="KW-0862">Zinc</keyword>
<sequence>MATLRRLAASGLAGEVLAAVGVSSRGAAFARTAASSAFRPRAPWTRAPTNARSSPTRLLHVGTRAHQPVVKATAAPLTARGALETLGVRTPWRPGALASPTSGVATRRVSHHFKWRKQVPRRPSPGVAGALVPSARRHLWTNSRVPPGGSGAGGTIGSLIRAARKFGAALALPFVLLWKYKFAALSALKLTKLSSLASLALSTAAYAALYGVPYGVGIMAQIVIHESGHAIALMRYGVPFQPMVFVPLMGAYVSHAGMLSAWKNAFVALAGPFAGGVGALGLYLMGVALTESEGGETASSRERRLGRTPNVRDRARDRVRERGAEKTTAQLCHALADFGCMINLFNLLPMGMLDGGQVAAVLHPSLLVAGCAVGSYMAYDGQINNPIVYLIILGGWYQVASRAMGWSQPNPAAAHLSPRGKAIVFGAYAGLAARGCTGRGGNLRGV</sequence>
<feature type="transmembrane region" description="Helical" evidence="13">
    <location>
        <begin position="265"/>
        <end position="289"/>
    </location>
</feature>
<evidence type="ECO:0000259" key="14">
    <source>
        <dbReference type="Pfam" id="PF02163"/>
    </source>
</evidence>
<dbReference type="GeneID" id="9683992"/>
<evidence type="ECO:0000313" key="16">
    <source>
        <dbReference type="Proteomes" id="UP000001876"/>
    </source>
</evidence>
<protein>
    <submittedName>
        <fullName evidence="15">Predicted protein</fullName>
    </submittedName>
</protein>
<feature type="transmembrane region" description="Helical" evidence="13">
    <location>
        <begin position="196"/>
        <end position="224"/>
    </location>
</feature>
<dbReference type="EMBL" id="GG663739">
    <property type="protein sequence ID" value="EEH57374.1"/>
    <property type="molecule type" value="Genomic_DNA"/>
</dbReference>
<evidence type="ECO:0000256" key="9">
    <source>
        <dbReference type="ARBA" id="ARBA00022989"/>
    </source>
</evidence>
<dbReference type="GO" id="GO:0046872">
    <property type="term" value="F:metal ion binding"/>
    <property type="evidence" value="ECO:0007669"/>
    <property type="project" value="UniProtKB-KW"/>
</dbReference>
<feature type="compositionally biased region" description="Basic and acidic residues" evidence="12">
    <location>
        <begin position="299"/>
        <end position="322"/>
    </location>
</feature>
<name>C1MRR2_MICPC</name>
<keyword evidence="10" id="KW-0482">Metalloprotease</keyword>
<reference evidence="15 16" key="1">
    <citation type="journal article" date="2009" name="Science">
        <title>Green evolution and dynamic adaptations revealed by genomes of the marine picoeukaryotes Micromonas.</title>
        <authorList>
            <person name="Worden A.Z."/>
            <person name="Lee J.H."/>
            <person name="Mock T."/>
            <person name="Rouze P."/>
            <person name="Simmons M.P."/>
            <person name="Aerts A.L."/>
            <person name="Allen A.E."/>
            <person name="Cuvelier M.L."/>
            <person name="Derelle E."/>
            <person name="Everett M.V."/>
            <person name="Foulon E."/>
            <person name="Grimwood J."/>
            <person name="Gundlach H."/>
            <person name="Henrissat B."/>
            <person name="Napoli C."/>
            <person name="McDonald S.M."/>
            <person name="Parker M.S."/>
            <person name="Rombauts S."/>
            <person name="Salamov A."/>
            <person name="Von Dassow P."/>
            <person name="Badger J.H."/>
            <person name="Coutinho P.M."/>
            <person name="Demir E."/>
            <person name="Dubchak I."/>
            <person name="Gentemann C."/>
            <person name="Eikrem W."/>
            <person name="Gready J.E."/>
            <person name="John U."/>
            <person name="Lanier W."/>
            <person name="Lindquist E.A."/>
            <person name="Lucas S."/>
            <person name="Mayer K.F."/>
            <person name="Moreau H."/>
            <person name="Not F."/>
            <person name="Otillar R."/>
            <person name="Panaud O."/>
            <person name="Pangilinan J."/>
            <person name="Paulsen I."/>
            <person name="Piegu B."/>
            <person name="Poliakov A."/>
            <person name="Robbens S."/>
            <person name="Schmutz J."/>
            <person name="Toulza E."/>
            <person name="Wyss T."/>
            <person name="Zelensky A."/>
            <person name="Zhou K."/>
            <person name="Armbrust E.V."/>
            <person name="Bhattacharya D."/>
            <person name="Goodenough U.W."/>
            <person name="Van de Peer Y."/>
            <person name="Grigoriev I.V."/>
        </authorList>
    </citation>
    <scope>NUCLEOTIDE SEQUENCE [LARGE SCALE GENOMIC DNA]</scope>
    <source>
        <strain evidence="15 16">CCMP1545</strain>
    </source>
</reference>
<comment type="similarity">
    <text evidence="3">Belongs to the peptidase M50B family.</text>
</comment>
<dbReference type="Proteomes" id="UP000001876">
    <property type="component" value="Unassembled WGS sequence"/>
</dbReference>
<keyword evidence="7" id="KW-0378">Hydrolase</keyword>
<dbReference type="InterPro" id="IPR008915">
    <property type="entry name" value="Peptidase_M50"/>
</dbReference>
<evidence type="ECO:0000256" key="1">
    <source>
        <dbReference type="ARBA" id="ARBA00001947"/>
    </source>
</evidence>
<dbReference type="GO" id="GO:0008237">
    <property type="term" value="F:metallopeptidase activity"/>
    <property type="evidence" value="ECO:0007669"/>
    <property type="project" value="UniProtKB-KW"/>
</dbReference>
<feature type="region of interest" description="Disordered" evidence="12">
    <location>
        <begin position="295"/>
        <end position="322"/>
    </location>
</feature>
<dbReference type="GO" id="GO:0006508">
    <property type="term" value="P:proteolysis"/>
    <property type="evidence" value="ECO:0007669"/>
    <property type="project" value="UniProtKB-KW"/>
</dbReference>
<feature type="domain" description="Peptidase M50" evidence="14">
    <location>
        <begin position="216"/>
        <end position="362"/>
    </location>
</feature>
<feature type="transmembrane region" description="Helical" evidence="13">
    <location>
        <begin position="166"/>
        <end position="184"/>
    </location>
</feature>
<feature type="transmembrane region" description="Helical" evidence="13">
    <location>
        <begin position="236"/>
        <end position="253"/>
    </location>
</feature>
<dbReference type="PANTHER" id="PTHR39188:SF3">
    <property type="entry name" value="STAGE IV SPORULATION PROTEIN FB"/>
    <property type="match status" value="1"/>
</dbReference>
<evidence type="ECO:0000256" key="2">
    <source>
        <dbReference type="ARBA" id="ARBA00004141"/>
    </source>
</evidence>
<evidence type="ECO:0000256" key="4">
    <source>
        <dbReference type="ARBA" id="ARBA00022670"/>
    </source>
</evidence>
<keyword evidence="16" id="KW-1185">Reference proteome</keyword>
<comment type="cofactor">
    <cofactor evidence="1">
        <name>Zn(2+)</name>
        <dbReference type="ChEBI" id="CHEBI:29105"/>
    </cofactor>
</comment>
<dbReference type="KEGG" id="mpp:MICPUCDRAFT_58196"/>
<evidence type="ECO:0000256" key="10">
    <source>
        <dbReference type="ARBA" id="ARBA00023049"/>
    </source>
</evidence>
<accession>C1MRR2</accession>
<evidence type="ECO:0000256" key="3">
    <source>
        <dbReference type="ARBA" id="ARBA00007931"/>
    </source>
</evidence>
<keyword evidence="4" id="KW-0645">Protease</keyword>
<evidence type="ECO:0000256" key="7">
    <source>
        <dbReference type="ARBA" id="ARBA00022801"/>
    </source>
</evidence>
<evidence type="ECO:0000256" key="8">
    <source>
        <dbReference type="ARBA" id="ARBA00022833"/>
    </source>
</evidence>
<keyword evidence="6" id="KW-0479">Metal-binding</keyword>
<keyword evidence="11 13" id="KW-0472">Membrane</keyword>
<organism evidence="16">
    <name type="scientific">Micromonas pusilla (strain CCMP1545)</name>
    <name type="common">Picoplanktonic green alga</name>
    <dbReference type="NCBI Taxonomy" id="564608"/>
    <lineage>
        <taxon>Eukaryota</taxon>
        <taxon>Viridiplantae</taxon>
        <taxon>Chlorophyta</taxon>
        <taxon>Mamiellophyceae</taxon>
        <taxon>Mamiellales</taxon>
        <taxon>Mamiellaceae</taxon>
        <taxon>Micromonas</taxon>
    </lineage>
</organism>
<dbReference type="eggNOG" id="ENOG502S6HQ">
    <property type="taxonomic scope" value="Eukaryota"/>
</dbReference>
<comment type="subcellular location">
    <subcellularLocation>
        <location evidence="2">Membrane</location>
        <topology evidence="2">Multi-pass membrane protein</topology>
    </subcellularLocation>
</comment>
<dbReference type="AlphaFoldDB" id="C1MRR2"/>
<evidence type="ECO:0000256" key="12">
    <source>
        <dbReference type="SAM" id="MobiDB-lite"/>
    </source>
</evidence>
<dbReference type="RefSeq" id="XP_003058919.1">
    <property type="nucleotide sequence ID" value="XM_003058873.1"/>
</dbReference>
<keyword evidence="5 13" id="KW-0812">Transmembrane</keyword>
<proteinExistence type="inferred from homology"/>
<evidence type="ECO:0000256" key="11">
    <source>
        <dbReference type="ARBA" id="ARBA00023136"/>
    </source>
</evidence>
<dbReference type="OrthoDB" id="195057at2759"/>
<gene>
    <name evidence="15" type="ORF">MICPUCDRAFT_58196</name>
</gene>
<dbReference type="Pfam" id="PF02163">
    <property type="entry name" value="Peptidase_M50"/>
    <property type="match status" value="1"/>
</dbReference>